<name>A0A5J6N3V7_9PROT</name>
<keyword evidence="3" id="KW-1185">Reference proteome</keyword>
<evidence type="ECO:0000313" key="3">
    <source>
        <dbReference type="Proteomes" id="UP000325797"/>
    </source>
</evidence>
<organism evidence="2 3">
    <name type="scientific">Hypericibacter adhaerens</name>
    <dbReference type="NCBI Taxonomy" id="2602016"/>
    <lineage>
        <taxon>Bacteria</taxon>
        <taxon>Pseudomonadati</taxon>
        <taxon>Pseudomonadota</taxon>
        <taxon>Alphaproteobacteria</taxon>
        <taxon>Rhodospirillales</taxon>
        <taxon>Dongiaceae</taxon>
        <taxon>Hypericibacter</taxon>
    </lineage>
</organism>
<proteinExistence type="predicted"/>
<sequence>MVVVLMGQSGVAVRAQGKIGNVHGLVREARVDGRSHAATTAARRHPGVEKNAPYTVTPAFTVTPAKAGVHFSARRVGSRWAPAFAGVTTEKEAGRGRVAHNR</sequence>
<dbReference type="EMBL" id="CP042582">
    <property type="protein sequence ID" value="QEX24521.1"/>
    <property type="molecule type" value="Genomic_DNA"/>
</dbReference>
<reference evidence="2 3" key="1">
    <citation type="submission" date="2019-08" db="EMBL/GenBank/DDBJ databases">
        <title>Hyperibacter terrae gen. nov., sp. nov. and Hyperibacter viscosus sp. nov., two new members in the family Rhodospirillaceae isolated from the rhizosphere of Hypericum perforatum.</title>
        <authorList>
            <person name="Noviana Z."/>
        </authorList>
    </citation>
    <scope>NUCLEOTIDE SEQUENCE [LARGE SCALE GENOMIC DNA]</scope>
    <source>
        <strain evidence="2 3">R5959</strain>
    </source>
</reference>
<dbReference type="AlphaFoldDB" id="A0A5J6N3V7"/>
<accession>A0A5J6N3V7</accession>
<protein>
    <submittedName>
        <fullName evidence="2">Uncharacterized protein</fullName>
    </submittedName>
</protein>
<dbReference type="KEGG" id="hadh:FRZ61_44620"/>
<dbReference type="Proteomes" id="UP000325797">
    <property type="component" value="Chromosome"/>
</dbReference>
<feature type="region of interest" description="Disordered" evidence="1">
    <location>
        <begin position="33"/>
        <end position="52"/>
    </location>
</feature>
<evidence type="ECO:0000256" key="1">
    <source>
        <dbReference type="SAM" id="MobiDB-lite"/>
    </source>
</evidence>
<evidence type="ECO:0000313" key="2">
    <source>
        <dbReference type="EMBL" id="QEX24521.1"/>
    </source>
</evidence>
<gene>
    <name evidence="2" type="ORF">FRZ61_44620</name>
</gene>